<dbReference type="GeneID" id="54988035"/>
<dbReference type="SMR" id="A0A2K9V4X4"/>
<dbReference type="GO" id="GO:0004519">
    <property type="term" value="F:endonuclease activity"/>
    <property type="evidence" value="ECO:0007669"/>
    <property type="project" value="UniProtKB-KW"/>
</dbReference>
<dbReference type="SUPFAM" id="SSF54060">
    <property type="entry name" value="His-Me finger endonucleases"/>
    <property type="match status" value="1"/>
</dbReference>
<reference evidence="1 2" key="1">
    <citation type="submission" date="2017-12" db="EMBL/GenBank/DDBJ databases">
        <title>Complete Genome Sequences of Erwinia amylovora Phages vB_EamP-S2 and vB_EamM-Bue1.</title>
        <authorList>
            <person name="Knecht L.E."/>
            <person name="Born Y."/>
            <person name="Pothier J.F."/>
            <person name="Loessner M.J."/>
            <person name="Fieseler L."/>
        </authorList>
    </citation>
    <scope>NUCLEOTIDE SEQUENCE [LARGE SCALE GENOMIC DNA]</scope>
</reference>
<organism evidence="1 2">
    <name type="scientific">Erwinia phage vB_EamP-S2</name>
    <dbReference type="NCBI Taxonomy" id="2070198"/>
    <lineage>
        <taxon>Viruses</taxon>
        <taxon>Duplodnaviria</taxon>
        <taxon>Heunggongvirae</taxon>
        <taxon>Uroviricota</taxon>
        <taxon>Caudoviricetes</taxon>
        <taxon>Autographivirales</taxon>
        <taxon>Autosignataviridae</taxon>
        <taxon>Molineuxvirinae</taxon>
        <taxon>Eracentumvirus</taxon>
        <taxon>Eracentumvirus S2</taxon>
    </lineage>
</organism>
<dbReference type="InterPro" id="IPR044925">
    <property type="entry name" value="His-Me_finger_sf"/>
</dbReference>
<keyword evidence="1" id="KW-0378">Hydrolase</keyword>
<dbReference type="Gene3D" id="3.90.75.20">
    <property type="match status" value="1"/>
</dbReference>
<dbReference type="Proteomes" id="UP000241070">
    <property type="component" value="Segment"/>
</dbReference>
<keyword evidence="1" id="KW-0540">Nuclease</keyword>
<name>A0A2K9V4X4_9CAUD</name>
<dbReference type="KEGG" id="vg:54988035"/>
<dbReference type="RefSeq" id="YP_009797618.1">
    <property type="nucleotide sequence ID" value="NC_047917.1"/>
</dbReference>
<protein>
    <submittedName>
        <fullName evidence="1">HNH homing endonuclease</fullName>
    </submittedName>
</protein>
<evidence type="ECO:0000313" key="1">
    <source>
        <dbReference type="EMBL" id="AUV57207.1"/>
    </source>
</evidence>
<dbReference type="EMBL" id="MG736918">
    <property type="protein sequence ID" value="AUV57207.1"/>
    <property type="molecule type" value="Genomic_DNA"/>
</dbReference>
<proteinExistence type="predicted"/>
<keyword evidence="2" id="KW-1185">Reference proteome</keyword>
<evidence type="ECO:0000313" key="2">
    <source>
        <dbReference type="Proteomes" id="UP000241070"/>
    </source>
</evidence>
<sequence>MLTYKDLEAAGYEVQRNGTILDKDGSVMPITMYEGKPTVKVYVGHLKEYRSNFNYVRVHRMVAEKFIENPEGFKFVAFKNGNPKQPRATNLMWTDLTVTRAQHATYASRRHGKLLIEMGDIGWQEAAKKYGVNPTTAYNIWRKTHATINN</sequence>
<accession>A0A2K9V4X4</accession>
<keyword evidence="1" id="KW-0255">Endonuclease</keyword>